<keyword evidence="1" id="KW-1133">Transmembrane helix</keyword>
<dbReference type="Pfam" id="PF02995">
    <property type="entry name" value="DUF229"/>
    <property type="match status" value="1"/>
</dbReference>
<dbReference type="GO" id="GO:0005615">
    <property type="term" value="C:extracellular space"/>
    <property type="evidence" value="ECO:0007669"/>
    <property type="project" value="TreeGrafter"/>
</dbReference>
<dbReference type="CDD" id="cd16021">
    <property type="entry name" value="ALP_like"/>
    <property type="match status" value="1"/>
</dbReference>
<dbReference type="Proteomes" id="UP000001819">
    <property type="component" value="Chromosome 4"/>
</dbReference>
<accession>A0A6I8UXR3</accession>
<dbReference type="PANTHER" id="PTHR10974:SF1">
    <property type="entry name" value="FI08016P-RELATED"/>
    <property type="match status" value="1"/>
</dbReference>
<dbReference type="AlphaFoldDB" id="A0A6I8UXR3"/>
<reference evidence="3" key="1">
    <citation type="submission" date="2025-08" db="UniProtKB">
        <authorList>
            <consortium name="RefSeq"/>
        </authorList>
    </citation>
    <scope>IDENTIFICATION</scope>
    <source>
        <strain evidence="3">MV-25-SWS-2005</strain>
        <tissue evidence="3">Whole body</tissue>
    </source>
</reference>
<evidence type="ECO:0000313" key="2">
    <source>
        <dbReference type="Proteomes" id="UP000001819"/>
    </source>
</evidence>
<gene>
    <name evidence="3" type="primary">LOC6903135</name>
</gene>
<dbReference type="PANTHER" id="PTHR10974">
    <property type="entry name" value="FI08016P-RELATED"/>
    <property type="match status" value="1"/>
</dbReference>
<dbReference type="InterPro" id="IPR004245">
    <property type="entry name" value="DUF229"/>
</dbReference>
<keyword evidence="2" id="KW-1185">Reference proteome</keyword>
<dbReference type="RefSeq" id="XP_002132843.3">
    <property type="nucleotide sequence ID" value="XM_002132807.3"/>
</dbReference>
<feature type="transmembrane region" description="Helical" evidence="1">
    <location>
        <begin position="12"/>
        <end position="31"/>
    </location>
</feature>
<keyword evidence="1" id="KW-0472">Membrane</keyword>
<dbReference type="Gene3D" id="3.40.720.10">
    <property type="entry name" value="Alkaline Phosphatase, subunit A"/>
    <property type="match status" value="1"/>
</dbReference>
<name>A0A6I8UXR3_DROPS</name>
<protein>
    <submittedName>
        <fullName evidence="3">Uncharacterized protein isoform X1</fullName>
    </submittedName>
</protein>
<organism evidence="2 3">
    <name type="scientific">Drosophila pseudoobscura pseudoobscura</name>
    <name type="common">Fruit fly</name>
    <dbReference type="NCBI Taxonomy" id="46245"/>
    <lineage>
        <taxon>Eukaryota</taxon>
        <taxon>Metazoa</taxon>
        <taxon>Ecdysozoa</taxon>
        <taxon>Arthropoda</taxon>
        <taxon>Hexapoda</taxon>
        <taxon>Insecta</taxon>
        <taxon>Pterygota</taxon>
        <taxon>Neoptera</taxon>
        <taxon>Endopterygota</taxon>
        <taxon>Diptera</taxon>
        <taxon>Brachycera</taxon>
        <taxon>Muscomorpha</taxon>
        <taxon>Ephydroidea</taxon>
        <taxon>Drosophilidae</taxon>
        <taxon>Drosophila</taxon>
        <taxon>Sophophora</taxon>
    </lineage>
</organism>
<dbReference type="ExpressionAtlas" id="A0A6I8UXR3">
    <property type="expression patterns" value="baseline"/>
</dbReference>
<dbReference type="InterPro" id="IPR017850">
    <property type="entry name" value="Alkaline_phosphatase_core_sf"/>
</dbReference>
<proteinExistence type="predicted"/>
<keyword evidence="1" id="KW-0812">Transmembrane</keyword>
<sequence>MIFKMFWPDEKYFRKIGLAVILSCLALYMYVCTGIDIGPKIENAYFVNNAGCKIIAMDVMNPEIESYIKRSSIRYGCKQNAWFATRIFNGSWYLELIRSIDEILIDHNLDSERDIKCFYDPYKSISDWNMTRYRRIKSHLLPPYRWKVRASVYLRVSCFHLKKLLHEDVHFFIQPPPQELLEHPVSLKKWVQGSKTEPAESTSEPLISVMILGLDSVSHLNFLRQMPRTANFLRNEMSHVEFWGYNKVGLNTFPNLIAMLTGESAEENEKYWKKIQRMDDCPAIWKDFKKAGYNTSFGEDYPGASLFNYLKPGFGSTPTDQYLRPAQKLMNRMGGTRSQTTCSGGRLLTDILLEMVDNMLPHMQRHPFFSFYWWSQGIHEYFNFGSVIDQRFVRLLRRLADTGITNNTFIFFMSDHGSRWGPFRRTFQGMLEDNQPMLFTLYPKWMKKRYPLAIRNLESNSHSLITTYDMHETMRDLLHLDSLQENRLKQKSWLLWNLRGSETPRGVSLFLPVPSWRTCNTSNIRVAYCLCQKLTPLQLDDRTAMLVARNALLSINQLLDPYPMCLPLELKAVVSAYSSVPHVSHEHDKRDYTVRFLTIPGGAYFETTSRMTDGVLYQAGEIVRIMHRNNNSNCISDLKLEPYCYCAV</sequence>
<dbReference type="InParanoid" id="A0A6I8UXR3"/>
<evidence type="ECO:0000256" key="1">
    <source>
        <dbReference type="SAM" id="Phobius"/>
    </source>
</evidence>
<evidence type="ECO:0000313" key="3">
    <source>
        <dbReference type="RefSeq" id="XP_002132843.3"/>
    </source>
</evidence>
<dbReference type="SUPFAM" id="SSF53649">
    <property type="entry name" value="Alkaline phosphatase-like"/>
    <property type="match status" value="1"/>
</dbReference>
<dbReference type="FunFam" id="3.40.720.10:FF:000017">
    <property type="entry name" value="Predicted protein"/>
    <property type="match status" value="1"/>
</dbReference>